<comment type="caution">
    <text evidence="3">The sequence shown here is derived from an EMBL/GenBank/DDBJ whole genome shotgun (WGS) entry which is preliminary data.</text>
</comment>
<evidence type="ECO:0000256" key="1">
    <source>
        <dbReference type="ARBA" id="ARBA00023125"/>
    </source>
</evidence>
<protein>
    <submittedName>
        <fullName evidence="3">HTH-type transcriptional regulator Xre</fullName>
    </submittedName>
</protein>
<name>A0A166SJN2_9CLOT</name>
<dbReference type="Gene3D" id="1.10.260.40">
    <property type="entry name" value="lambda repressor-like DNA-binding domains"/>
    <property type="match status" value="1"/>
</dbReference>
<dbReference type="SMART" id="SM00530">
    <property type="entry name" value="HTH_XRE"/>
    <property type="match status" value="1"/>
</dbReference>
<dbReference type="EMBL" id="LITT01000001">
    <property type="protein sequence ID" value="OAA92407.1"/>
    <property type="molecule type" value="Genomic_DNA"/>
</dbReference>
<dbReference type="PANTHER" id="PTHR46558:SF11">
    <property type="entry name" value="HTH-TYPE TRANSCRIPTIONAL REGULATOR XRE"/>
    <property type="match status" value="1"/>
</dbReference>
<dbReference type="GO" id="GO:0003677">
    <property type="term" value="F:DNA binding"/>
    <property type="evidence" value="ECO:0007669"/>
    <property type="project" value="UniProtKB-KW"/>
</dbReference>
<accession>A0A166SJN2</accession>
<dbReference type="PANTHER" id="PTHR46558">
    <property type="entry name" value="TRACRIPTIONAL REGULATORY PROTEIN-RELATED-RELATED"/>
    <property type="match status" value="1"/>
</dbReference>
<dbReference type="PATRIC" id="fig|1538.10.peg.598"/>
<proteinExistence type="predicted"/>
<organism evidence="3 4">
    <name type="scientific">Clostridium ljungdahlii</name>
    <dbReference type="NCBI Taxonomy" id="1538"/>
    <lineage>
        <taxon>Bacteria</taxon>
        <taxon>Bacillati</taxon>
        <taxon>Bacillota</taxon>
        <taxon>Clostridia</taxon>
        <taxon>Eubacteriales</taxon>
        <taxon>Clostridiaceae</taxon>
        <taxon>Clostridium</taxon>
    </lineage>
</organism>
<sequence>MKEINIAKTLITKRKEKAITQDKLAEYIGVSKASVSKWETGQSYPDITFLPQLAVYFNISIDELIGYEPQMTKDDIKKLYNKLAGEFSSKPFEEVLDKCHEIIKKYYSCFSLLVQMAVLLTNHYMLANGKEAQASVLHEVIDLCQRIRTEEDDVYITNEANSLEATCSLILQHPEEVQELLNGTMKPKPSDEVILASAYQMTGNIQKAKEVLQVGIYHHLINMMDTLPSYFILNQNTPRQFENILQRTISTAELFNLDKLHPGVMLKIYLTAAQCYAVQNNQDKAIDMIRKYADICTSESLSFKLHGDEFFDSIDNWFAEFDLGNQAPRDEKVIKRSMLQAITENPAFAAFKDQPKFKSILESIKSKLGNL</sequence>
<dbReference type="OrthoDB" id="9812495at2"/>
<dbReference type="Proteomes" id="UP000077407">
    <property type="component" value="Unassembled WGS sequence"/>
</dbReference>
<dbReference type="InterPro" id="IPR010982">
    <property type="entry name" value="Lambda_DNA-bd_dom_sf"/>
</dbReference>
<evidence type="ECO:0000313" key="4">
    <source>
        <dbReference type="Proteomes" id="UP000077407"/>
    </source>
</evidence>
<evidence type="ECO:0000313" key="3">
    <source>
        <dbReference type="EMBL" id="OAA92407.1"/>
    </source>
</evidence>
<dbReference type="InterPro" id="IPR001387">
    <property type="entry name" value="Cro/C1-type_HTH"/>
</dbReference>
<reference evidence="3 4" key="1">
    <citation type="journal article" date="2015" name="Biotechnol. Bioeng.">
        <title>Genome sequence and phenotypic characterization of Caulobacter segnis.</title>
        <authorList>
            <person name="Patel S."/>
            <person name="Fletcher B."/>
            <person name="Scott D.C."/>
            <person name="Ely B."/>
        </authorList>
    </citation>
    <scope>NUCLEOTIDE SEQUENCE [LARGE SCALE GENOMIC DNA]</scope>
    <source>
        <strain evidence="3 4">ERI-2</strain>
    </source>
</reference>
<dbReference type="AlphaFoldDB" id="A0A166SJN2"/>
<dbReference type="CDD" id="cd00093">
    <property type="entry name" value="HTH_XRE"/>
    <property type="match status" value="1"/>
</dbReference>
<dbReference type="RefSeq" id="WP_063553777.1">
    <property type="nucleotide sequence ID" value="NZ_LITT01000001.1"/>
</dbReference>
<evidence type="ECO:0000259" key="2">
    <source>
        <dbReference type="PROSITE" id="PS50943"/>
    </source>
</evidence>
<keyword evidence="1" id="KW-0238">DNA-binding</keyword>
<feature type="domain" description="HTH cro/C1-type" evidence="2">
    <location>
        <begin position="10"/>
        <end position="64"/>
    </location>
</feature>
<gene>
    <name evidence="3" type="primary">xre_1</name>
    <name evidence="3" type="ORF">WY13_00116</name>
</gene>
<dbReference type="SUPFAM" id="SSF47413">
    <property type="entry name" value="lambda repressor-like DNA-binding domains"/>
    <property type="match status" value="1"/>
</dbReference>
<dbReference type="Pfam" id="PF01381">
    <property type="entry name" value="HTH_3"/>
    <property type="match status" value="1"/>
</dbReference>
<dbReference type="PROSITE" id="PS50943">
    <property type="entry name" value="HTH_CROC1"/>
    <property type="match status" value="1"/>
</dbReference>